<keyword evidence="3" id="KW-1185">Reference proteome</keyword>
<keyword evidence="1" id="KW-0812">Transmembrane</keyword>
<dbReference type="Proteomes" id="UP001497516">
    <property type="component" value="Chromosome 9"/>
</dbReference>
<keyword evidence="1" id="KW-0472">Membrane</keyword>
<feature type="transmembrane region" description="Helical" evidence="1">
    <location>
        <begin position="72"/>
        <end position="94"/>
    </location>
</feature>
<gene>
    <name evidence="2" type="ORF">LTRI10_LOCUS52411</name>
</gene>
<organism evidence="2 3">
    <name type="scientific">Linum trigynum</name>
    <dbReference type="NCBI Taxonomy" id="586398"/>
    <lineage>
        <taxon>Eukaryota</taxon>
        <taxon>Viridiplantae</taxon>
        <taxon>Streptophyta</taxon>
        <taxon>Embryophyta</taxon>
        <taxon>Tracheophyta</taxon>
        <taxon>Spermatophyta</taxon>
        <taxon>Magnoliopsida</taxon>
        <taxon>eudicotyledons</taxon>
        <taxon>Gunneridae</taxon>
        <taxon>Pentapetalae</taxon>
        <taxon>rosids</taxon>
        <taxon>fabids</taxon>
        <taxon>Malpighiales</taxon>
        <taxon>Linaceae</taxon>
        <taxon>Linum</taxon>
    </lineage>
</organism>
<dbReference type="AlphaFoldDB" id="A0AAV2GQY8"/>
<sequence>MASLSFAPQPFMICTESAARVGLYNFKLVVDADGENGSTAAETDLSVMVNGLQMPNPFVIGSSPLGTNSLSFLISFVFSTAIQLPSSFFLLLLFSDSSCIPLQLRSHRLLLPRAPPH</sequence>
<keyword evidence="1" id="KW-1133">Transmembrane helix</keyword>
<name>A0AAV2GQY8_9ROSI</name>
<accession>A0AAV2GQY8</accession>
<evidence type="ECO:0000313" key="3">
    <source>
        <dbReference type="Proteomes" id="UP001497516"/>
    </source>
</evidence>
<evidence type="ECO:0000256" key="1">
    <source>
        <dbReference type="SAM" id="Phobius"/>
    </source>
</evidence>
<reference evidence="2 3" key="1">
    <citation type="submission" date="2024-04" db="EMBL/GenBank/DDBJ databases">
        <authorList>
            <person name="Fracassetti M."/>
        </authorList>
    </citation>
    <scope>NUCLEOTIDE SEQUENCE [LARGE SCALE GENOMIC DNA]</scope>
</reference>
<dbReference type="EMBL" id="OZ034822">
    <property type="protein sequence ID" value="CAL1413160.1"/>
    <property type="molecule type" value="Genomic_DNA"/>
</dbReference>
<protein>
    <submittedName>
        <fullName evidence="2">Uncharacterized protein</fullName>
    </submittedName>
</protein>
<evidence type="ECO:0000313" key="2">
    <source>
        <dbReference type="EMBL" id="CAL1413160.1"/>
    </source>
</evidence>
<proteinExistence type="predicted"/>